<dbReference type="Pfam" id="PF05222">
    <property type="entry name" value="AlaDh_PNT_N"/>
    <property type="match status" value="1"/>
</dbReference>
<dbReference type="SUPFAM" id="SSF51735">
    <property type="entry name" value="NAD(P)-binding Rossmann-fold domains"/>
    <property type="match status" value="1"/>
</dbReference>
<dbReference type="EC" id="1.5.1.7" evidence="3"/>
<evidence type="ECO:0000256" key="2">
    <source>
        <dbReference type="ARBA" id="ARBA00011245"/>
    </source>
</evidence>
<dbReference type="Gene3D" id="3.40.50.720">
    <property type="entry name" value="NAD(P)-binding Rossmann-like Domain"/>
    <property type="match status" value="2"/>
</dbReference>
<feature type="binding site" evidence="11">
    <location>
        <position position="240"/>
    </location>
    <ligand>
        <name>NAD(+)</name>
        <dbReference type="ChEBI" id="CHEBI:57540"/>
    </ligand>
</feature>
<keyword evidence="5" id="KW-0028">Amino-acid biosynthesis</keyword>
<comment type="pathway">
    <text evidence="1">Amino-acid biosynthesis; L-lysine biosynthesis via AAA pathway; L-lysine from L-alpha-aminoadipate (fungal route): step 3/3.</text>
</comment>
<dbReference type="InterPro" id="IPR007886">
    <property type="entry name" value="AlaDH/PNT_N"/>
</dbReference>
<proteinExistence type="predicted"/>
<dbReference type="STRING" id="400092.PKOR_07520"/>
<dbReference type="HOGENOM" id="CLU_005231_2_1_10"/>
<evidence type="ECO:0000313" key="14">
    <source>
        <dbReference type="EMBL" id="AKD03002.1"/>
    </source>
</evidence>
<evidence type="ECO:0000256" key="6">
    <source>
        <dbReference type="ARBA" id="ARBA00023002"/>
    </source>
</evidence>
<dbReference type="PANTHER" id="PTHR11133:SF22">
    <property type="entry name" value="ALPHA-AMINOADIPIC SEMIALDEHYDE SYNTHASE, MITOCHONDRIAL"/>
    <property type="match status" value="1"/>
</dbReference>
<dbReference type="OrthoDB" id="1141481at2"/>
<evidence type="ECO:0000256" key="1">
    <source>
        <dbReference type="ARBA" id="ARBA00004884"/>
    </source>
</evidence>
<evidence type="ECO:0000256" key="11">
    <source>
        <dbReference type="PIRSR" id="PIRSR018250-3"/>
    </source>
</evidence>
<dbReference type="InterPro" id="IPR051168">
    <property type="entry name" value="AASS"/>
</dbReference>
<name>A0A0E3UW24_9BACT</name>
<dbReference type="KEGG" id="pko:PKOR_07520"/>
<feature type="active site" description="Proton acceptor" evidence="10">
    <location>
        <position position="75"/>
    </location>
</feature>
<dbReference type="SMART" id="SM01002">
    <property type="entry name" value="AlaDh_PNT_C"/>
    <property type="match status" value="1"/>
</dbReference>
<feature type="binding site" evidence="11">
    <location>
        <begin position="189"/>
        <end position="190"/>
    </location>
    <ligand>
        <name>NAD(+)</name>
        <dbReference type="ChEBI" id="CHEBI:57540"/>
    </ligand>
</feature>
<dbReference type="GO" id="GO:0019878">
    <property type="term" value="P:lysine biosynthetic process via aminoadipic acid"/>
    <property type="evidence" value="ECO:0007669"/>
    <property type="project" value="UniProtKB-UniPathway"/>
</dbReference>
<dbReference type="AlphaFoldDB" id="A0A0E3UW24"/>
<protein>
    <recommendedName>
        <fullName evidence="4">Saccharopine dehydrogenase [NAD(+), L-lysine-forming]</fullName>
        <ecNumber evidence="3">1.5.1.7</ecNumber>
    </recommendedName>
    <alternativeName>
        <fullName evidence="8">Lysine--2-oxoglutarate reductase</fullName>
    </alternativeName>
</protein>
<dbReference type="UniPathway" id="UPA00033">
    <property type="reaction ID" value="UER00034"/>
</dbReference>
<feature type="domain" description="Alanine dehydrogenase/pyridine nucleotide transhydrogenase NAD(H)-binding" evidence="12">
    <location>
        <begin position="167"/>
        <end position="342"/>
    </location>
</feature>
<dbReference type="GO" id="GO:0004754">
    <property type="term" value="F:saccharopine dehydrogenase (NAD+, L-lysine-forming) activity"/>
    <property type="evidence" value="ECO:0007669"/>
    <property type="project" value="UniProtKB-EC"/>
</dbReference>
<keyword evidence="6" id="KW-0560">Oxidoreductase</keyword>
<dbReference type="RefSeq" id="WP_046310019.1">
    <property type="nucleotide sequence ID" value="NZ_CBCSCY010000048.1"/>
</dbReference>
<evidence type="ECO:0000256" key="5">
    <source>
        <dbReference type="ARBA" id="ARBA00022605"/>
    </source>
</evidence>
<dbReference type="PANTHER" id="PTHR11133">
    <property type="entry name" value="SACCHAROPINE DEHYDROGENASE"/>
    <property type="match status" value="1"/>
</dbReference>
<dbReference type="PIRSF" id="PIRSF018250">
    <property type="entry name" value="Saccharopine_DH_Lys"/>
    <property type="match status" value="1"/>
</dbReference>
<sequence length="414" mass="47264">MSKLKIGIIKEGKTPVDKRVPLTPKKCVEALQEFPRMDIAVQPSDVRCFTDEEYTELGIALQQDLSDCDVLMGVKEVPVEQLIPNKTYFFFSHTIKKQPHNAKLLRAILDKRITLVDYELLKTPEGQRVVAFGRYAGIVGAYNGILTYGKKHKLFDLKPAYLCHEMEDMQEEYFKVKLPPIKIAVTGGGRVAGGAMEVLDKMGIKKVSVFDYLYKQFPEPVYAQLHSSDYNTRPDVEVWDSPDFYANPHLYKSTFHKFTRVTDLLMACAYWDPRAPKLFTEEETRQPDFIIDTIADITCDVDGSIPTTKHSTTIVEPAYDYNPQTRELEPAYSRPENITVMAVDNLPCELPRNASRDFGRHLIDNVFPQFFNGDEGGMLERGTIVKDGKLTERYTYLQEYADSAVNNKEKQELV</sequence>
<feature type="domain" description="Alanine dehydrogenase/pyridine nucleotide transhydrogenase N-terminal" evidence="13">
    <location>
        <begin position="7"/>
        <end position="139"/>
    </location>
</feature>
<evidence type="ECO:0000256" key="10">
    <source>
        <dbReference type="PIRSR" id="PIRSR018250-1"/>
    </source>
</evidence>
<dbReference type="InterPro" id="IPR027281">
    <property type="entry name" value="Lys1"/>
</dbReference>
<accession>A0A0E3UW24</accession>
<dbReference type="Proteomes" id="UP000033109">
    <property type="component" value="Chromosome"/>
</dbReference>
<evidence type="ECO:0000256" key="4">
    <source>
        <dbReference type="ARBA" id="ARBA00021221"/>
    </source>
</evidence>
<evidence type="ECO:0000256" key="3">
    <source>
        <dbReference type="ARBA" id="ARBA00012847"/>
    </source>
</evidence>
<dbReference type="PATRIC" id="fig|400092.3.peg.1669"/>
<dbReference type="EMBL" id="CP009621">
    <property type="protein sequence ID" value="AKD03002.1"/>
    <property type="molecule type" value="Genomic_DNA"/>
</dbReference>
<reference evidence="14 15" key="1">
    <citation type="journal article" date="2015" name="Sci. Rep.">
        <title>Unraveling adaptation of Pontibacter korlensis to radiation and infertility in desert through complete genome and comparative transcriptomic analysis.</title>
        <authorList>
            <person name="Dai J."/>
            <person name="Dai W."/>
            <person name="Qiu C."/>
            <person name="Yang Z."/>
            <person name="Zhang Y."/>
            <person name="Zhou M."/>
            <person name="Zhang L."/>
            <person name="Fang C."/>
            <person name="Gao Q."/>
            <person name="Yang Q."/>
            <person name="Li X."/>
            <person name="Wang Z."/>
            <person name="Wang Z."/>
            <person name="Jia Z."/>
            <person name="Chen X."/>
        </authorList>
    </citation>
    <scope>NUCLEOTIDE SEQUENCE [LARGE SCALE GENOMIC DNA]</scope>
    <source>
        <strain evidence="14 15">X14-1T</strain>
    </source>
</reference>
<feature type="active site" description="Proton donor" evidence="10">
    <location>
        <position position="93"/>
    </location>
</feature>
<dbReference type="InterPro" id="IPR007698">
    <property type="entry name" value="AlaDH/PNT_NAD(H)-bd"/>
</dbReference>
<keyword evidence="11" id="KW-0520">NAD</keyword>
<evidence type="ECO:0000313" key="15">
    <source>
        <dbReference type="Proteomes" id="UP000033109"/>
    </source>
</evidence>
<comment type="subunit">
    <text evidence="2">Monomer.</text>
</comment>
<evidence type="ECO:0000259" key="13">
    <source>
        <dbReference type="SMART" id="SM01003"/>
    </source>
</evidence>
<keyword evidence="7" id="KW-1015">Disulfide bond</keyword>
<evidence type="ECO:0000256" key="7">
    <source>
        <dbReference type="ARBA" id="ARBA00023157"/>
    </source>
</evidence>
<gene>
    <name evidence="14" type="ORF">PKOR_07520</name>
</gene>
<feature type="binding site" evidence="11">
    <location>
        <position position="270"/>
    </location>
    <ligand>
        <name>NAD(+)</name>
        <dbReference type="ChEBI" id="CHEBI:57540"/>
    </ligand>
</feature>
<dbReference type="SMART" id="SM01003">
    <property type="entry name" value="AlaDh_PNT_N"/>
    <property type="match status" value="1"/>
</dbReference>
<organism evidence="14 15">
    <name type="scientific">Pontibacter korlensis</name>
    <dbReference type="NCBI Taxonomy" id="400092"/>
    <lineage>
        <taxon>Bacteria</taxon>
        <taxon>Pseudomonadati</taxon>
        <taxon>Bacteroidota</taxon>
        <taxon>Cytophagia</taxon>
        <taxon>Cytophagales</taxon>
        <taxon>Hymenobacteraceae</taxon>
        <taxon>Pontibacter</taxon>
    </lineage>
</organism>
<keyword evidence="15" id="KW-1185">Reference proteome</keyword>
<dbReference type="CDD" id="cd05199">
    <property type="entry name" value="SDH_like"/>
    <property type="match status" value="1"/>
</dbReference>
<dbReference type="SUPFAM" id="SSF52283">
    <property type="entry name" value="Formate/glycerate dehydrogenase catalytic domain-like"/>
    <property type="match status" value="1"/>
</dbReference>
<evidence type="ECO:0000256" key="8">
    <source>
        <dbReference type="ARBA" id="ARBA00033228"/>
    </source>
</evidence>
<comment type="catalytic activity">
    <reaction evidence="9">
        <text>L-saccharopine + NAD(+) + H2O = L-lysine + 2-oxoglutarate + NADH + H(+)</text>
        <dbReference type="Rhea" id="RHEA:12440"/>
        <dbReference type="ChEBI" id="CHEBI:15377"/>
        <dbReference type="ChEBI" id="CHEBI:15378"/>
        <dbReference type="ChEBI" id="CHEBI:16810"/>
        <dbReference type="ChEBI" id="CHEBI:32551"/>
        <dbReference type="ChEBI" id="CHEBI:57540"/>
        <dbReference type="ChEBI" id="CHEBI:57945"/>
        <dbReference type="ChEBI" id="CHEBI:57951"/>
        <dbReference type="EC" id="1.5.1.7"/>
    </reaction>
</comment>
<evidence type="ECO:0000256" key="9">
    <source>
        <dbReference type="ARBA" id="ARBA00047860"/>
    </source>
</evidence>
<evidence type="ECO:0000259" key="12">
    <source>
        <dbReference type="SMART" id="SM01002"/>
    </source>
</evidence>
<dbReference type="InterPro" id="IPR036291">
    <property type="entry name" value="NAD(P)-bd_dom_sf"/>
</dbReference>